<dbReference type="InterPro" id="IPR036779">
    <property type="entry name" value="LysM_dom_sf"/>
</dbReference>
<dbReference type="EMBL" id="JAAYSM010000335">
    <property type="protein sequence ID" value="NLJ19109.1"/>
    <property type="molecule type" value="Genomic_DNA"/>
</dbReference>
<evidence type="ECO:0000256" key="1">
    <source>
        <dbReference type="SAM" id="SignalP"/>
    </source>
</evidence>
<gene>
    <name evidence="3" type="ORF">GX355_09630</name>
</gene>
<dbReference type="InterPro" id="IPR058593">
    <property type="entry name" value="ARB_07466-like_C"/>
</dbReference>
<feature type="chain" id="PRO_5039126051" description="LysM domain-containing protein" evidence="1">
    <location>
        <begin position="25"/>
        <end position="398"/>
    </location>
</feature>
<dbReference type="Pfam" id="PF26571">
    <property type="entry name" value="VldE"/>
    <property type="match status" value="1"/>
</dbReference>
<feature type="non-terminal residue" evidence="3">
    <location>
        <position position="398"/>
    </location>
</feature>
<protein>
    <recommendedName>
        <fullName evidence="2">LysM domain-containing protein</fullName>
    </recommendedName>
</protein>
<feature type="domain" description="LysM" evidence="2">
    <location>
        <begin position="52"/>
        <end position="96"/>
    </location>
</feature>
<dbReference type="Gene3D" id="3.10.350.10">
    <property type="entry name" value="LysM domain"/>
    <property type="match status" value="1"/>
</dbReference>
<evidence type="ECO:0000313" key="4">
    <source>
        <dbReference type="Proteomes" id="UP000541058"/>
    </source>
</evidence>
<dbReference type="RefSeq" id="WP_276649415.1">
    <property type="nucleotide sequence ID" value="NZ_JAAYSM010000335.1"/>
</dbReference>
<keyword evidence="1" id="KW-0732">Signal</keyword>
<feature type="signal peptide" evidence="1">
    <location>
        <begin position="1"/>
        <end position="24"/>
    </location>
</feature>
<name>A0A7X8H0R1_9LACT</name>
<evidence type="ECO:0000313" key="3">
    <source>
        <dbReference type="EMBL" id="NLJ19109.1"/>
    </source>
</evidence>
<reference evidence="3 4" key="1">
    <citation type="journal article" date="2020" name="Biotechnol. Biofuels">
        <title>New insights from the biogas microbiome by comprehensive genome-resolved metagenomics of nearly 1600 species originating from multiple anaerobic digesters.</title>
        <authorList>
            <person name="Campanaro S."/>
            <person name="Treu L."/>
            <person name="Rodriguez-R L.M."/>
            <person name="Kovalovszki A."/>
            <person name="Ziels R.M."/>
            <person name="Maus I."/>
            <person name="Zhu X."/>
            <person name="Kougias P.G."/>
            <person name="Basile A."/>
            <person name="Luo G."/>
            <person name="Schluter A."/>
            <person name="Konstantinidis K.T."/>
            <person name="Angelidaki I."/>
        </authorList>
    </citation>
    <scope>NUCLEOTIDE SEQUENCE [LARGE SCALE GENOMIC DNA]</scope>
    <source>
        <strain evidence="3">AS23ysBPME_34</strain>
    </source>
</reference>
<dbReference type="SMART" id="SM00257">
    <property type="entry name" value="LysM"/>
    <property type="match status" value="1"/>
</dbReference>
<proteinExistence type="predicted"/>
<accession>A0A7X8H0R1</accession>
<evidence type="ECO:0000259" key="2">
    <source>
        <dbReference type="PROSITE" id="PS51782"/>
    </source>
</evidence>
<comment type="caution">
    <text evidence="3">The sequence shown here is derived from an EMBL/GenBank/DDBJ whole genome shotgun (WGS) entry which is preliminary data.</text>
</comment>
<dbReference type="AlphaFoldDB" id="A0A7X8H0R1"/>
<dbReference type="InterPro" id="IPR018392">
    <property type="entry name" value="LysM"/>
</dbReference>
<sequence>MKLQKRILLATAVALMTTPISTMANHVLAEEWQPRTIEQVKAALKINEDNQTVYTIQYGDTLGVIAEALEIDVEVLGSINAIADLDLIYPSTVLTTTYDDNQNAETVLIETPDSENEAEINLAENELVVNDETYELPTTEDIAETASAPVYVTEPVEEWIPETTEAESTEVEETEAPVTETTAVEPSAAPVETTTEATTVAEWVTETTEAETTTEMVEETEAPVVEETTVDWVPEETEAPIVEETTAEMVEETEAPVVEETTIDWVPEETEAPIVEETTVEWVPEETEVPIIEETTVEWVPEETEAPIYDPTNDGLQAHVAQFKNEVANAYGITSFSTYRPGDAGDHGQGLAVDFIVPVGSALGDEIAQYAINQIGSSKISYVIWKQQIYGDWNMSWQ</sequence>
<organism evidence="3 4">
    <name type="scientific">Globicatella sulfidifaciens</name>
    <dbReference type="NCBI Taxonomy" id="136093"/>
    <lineage>
        <taxon>Bacteria</taxon>
        <taxon>Bacillati</taxon>
        <taxon>Bacillota</taxon>
        <taxon>Bacilli</taxon>
        <taxon>Lactobacillales</taxon>
        <taxon>Aerococcaceae</taxon>
        <taxon>Globicatella</taxon>
    </lineage>
</organism>
<dbReference type="Pfam" id="PF01476">
    <property type="entry name" value="LysM"/>
    <property type="match status" value="1"/>
</dbReference>
<dbReference type="PROSITE" id="PS51782">
    <property type="entry name" value="LYSM"/>
    <property type="match status" value="1"/>
</dbReference>
<dbReference type="SUPFAM" id="SSF54106">
    <property type="entry name" value="LysM domain"/>
    <property type="match status" value="1"/>
</dbReference>
<dbReference type="CDD" id="cd00118">
    <property type="entry name" value="LysM"/>
    <property type="match status" value="1"/>
</dbReference>
<dbReference type="Proteomes" id="UP000541058">
    <property type="component" value="Unassembled WGS sequence"/>
</dbReference>